<evidence type="ECO:0000313" key="3">
    <source>
        <dbReference type="Proteomes" id="UP000251617"/>
    </source>
</evidence>
<dbReference type="EMBL" id="CP030750">
    <property type="protein sequence ID" value="AXA25610.1"/>
    <property type="molecule type" value="Genomic_DNA"/>
</dbReference>
<protein>
    <submittedName>
        <fullName evidence="2">Polysaccharide lyase family 7 protein</fullName>
    </submittedName>
</protein>
<dbReference type="RefSeq" id="WP_112898589.1">
    <property type="nucleotide sequence ID" value="NZ_CP030750.1"/>
</dbReference>
<dbReference type="Gene3D" id="2.60.120.200">
    <property type="match status" value="1"/>
</dbReference>
<evidence type="ECO:0000313" key="2">
    <source>
        <dbReference type="EMBL" id="AXA25610.1"/>
    </source>
</evidence>
<dbReference type="AlphaFoldDB" id="A0AAD0PFB3"/>
<proteinExistence type="predicted"/>
<dbReference type="InterPro" id="IPR014895">
    <property type="entry name" value="Alginate_lyase_2"/>
</dbReference>
<dbReference type="InterPro" id="IPR013320">
    <property type="entry name" value="ConA-like_dom_sf"/>
</dbReference>
<dbReference type="Pfam" id="PF08787">
    <property type="entry name" value="Alginate_lyase2"/>
    <property type="match status" value="1"/>
</dbReference>
<dbReference type="SUPFAM" id="SSF49899">
    <property type="entry name" value="Concanavalin A-like lectins/glucanases"/>
    <property type="match status" value="1"/>
</dbReference>
<dbReference type="GO" id="GO:0016829">
    <property type="term" value="F:lyase activity"/>
    <property type="evidence" value="ECO:0007669"/>
    <property type="project" value="UniProtKB-KW"/>
</dbReference>
<name>A0AAD0PFB3_PSEPU</name>
<evidence type="ECO:0000259" key="1">
    <source>
        <dbReference type="Pfam" id="PF08787"/>
    </source>
</evidence>
<organism evidence="2 3">
    <name type="scientific">Pseudomonas putida</name>
    <name type="common">Arthrobacter siderocapsulatus</name>
    <dbReference type="NCBI Taxonomy" id="303"/>
    <lineage>
        <taxon>Bacteria</taxon>
        <taxon>Pseudomonadati</taxon>
        <taxon>Pseudomonadota</taxon>
        <taxon>Gammaproteobacteria</taxon>
        <taxon>Pseudomonadales</taxon>
        <taxon>Pseudomonadaceae</taxon>
        <taxon>Pseudomonas</taxon>
    </lineage>
</organism>
<dbReference type="Proteomes" id="UP000251617">
    <property type="component" value="Chromosome"/>
</dbReference>
<gene>
    <name evidence="2" type="ORF">C1S65_16345</name>
</gene>
<reference evidence="2 3" key="1">
    <citation type="submission" date="2018-06" db="EMBL/GenBank/DDBJ databases">
        <title>The genome of Pseudomonas putida NX-1, a lignin degrader.</title>
        <authorList>
            <person name="Xu Z."/>
        </authorList>
    </citation>
    <scope>NUCLEOTIDE SEQUENCE [LARGE SCALE GENOMIC DNA]</scope>
    <source>
        <strain evidence="2 3">NX-1</strain>
    </source>
</reference>
<keyword evidence="2" id="KW-0456">Lyase</keyword>
<accession>A0AAD0PFB3</accession>
<feature type="domain" description="Alginate lyase 2" evidence="1">
    <location>
        <begin position="3"/>
        <end position="223"/>
    </location>
</feature>
<sequence length="224" mass="24410">MAVNMENLIITTPVPKSPSNPVALELTGAQALATLTQVIARLSDGSIRMSAPTRGASSKSTHRTRCEWKEARYWSLTSATRHSNHQRMTLEKVNSAQKVVISQMHVKDDDSPVIKVFWNKGKITLGFRQDFNQLTPLSTNVLTDVPLNTPFEISIDVTSAGAATVSATCNGRTGSTGVLQMTQSWNVRAFNFHGGVYNQVDYSDSTAAEDGSVCVISRLELSHI</sequence>